<feature type="region of interest" description="Disordered" evidence="1">
    <location>
        <begin position="274"/>
        <end position="319"/>
    </location>
</feature>
<feature type="region of interest" description="Disordered" evidence="1">
    <location>
        <begin position="179"/>
        <end position="210"/>
    </location>
</feature>
<dbReference type="AlphaFoldDB" id="A0A0F9XCW2"/>
<dbReference type="OrthoDB" id="3641178at2759"/>
<proteinExistence type="predicted"/>
<feature type="compositionally biased region" description="Low complexity" evidence="1">
    <location>
        <begin position="190"/>
        <end position="199"/>
    </location>
</feature>
<comment type="caution">
    <text evidence="2">The sequence shown here is derived from an EMBL/GenBank/DDBJ whole genome shotgun (WGS) entry which is preliminary data.</text>
</comment>
<evidence type="ECO:0000313" key="2">
    <source>
        <dbReference type="EMBL" id="KKP02941.1"/>
    </source>
</evidence>
<reference evidence="3" key="1">
    <citation type="journal article" date="2015" name="Genome Announc.">
        <title>Draft whole-genome sequence of the biocontrol agent Trichoderma harzianum T6776.</title>
        <authorList>
            <person name="Baroncelli R."/>
            <person name="Piaggeschi G."/>
            <person name="Fiorini L."/>
            <person name="Bertolini E."/>
            <person name="Zapparata A."/>
            <person name="Pe M.E."/>
            <person name="Sarrocco S."/>
            <person name="Vannacci G."/>
        </authorList>
    </citation>
    <scope>NUCLEOTIDE SEQUENCE [LARGE SCALE GENOMIC DNA]</scope>
    <source>
        <strain evidence="3">T6776</strain>
    </source>
</reference>
<evidence type="ECO:0000256" key="1">
    <source>
        <dbReference type="SAM" id="MobiDB-lite"/>
    </source>
</evidence>
<dbReference type="EMBL" id="JOKZ01000130">
    <property type="protein sequence ID" value="KKP02941.1"/>
    <property type="molecule type" value="Genomic_DNA"/>
</dbReference>
<dbReference type="Proteomes" id="UP000034112">
    <property type="component" value="Unassembled WGS sequence"/>
</dbReference>
<dbReference type="OMA" id="LHFYAAN"/>
<protein>
    <submittedName>
        <fullName evidence="2">Uncharacterized protein</fullName>
    </submittedName>
</protein>
<organism evidence="2 3">
    <name type="scientific">Trichoderma harzianum</name>
    <name type="common">Hypocrea lixii</name>
    <dbReference type="NCBI Taxonomy" id="5544"/>
    <lineage>
        <taxon>Eukaryota</taxon>
        <taxon>Fungi</taxon>
        <taxon>Dikarya</taxon>
        <taxon>Ascomycota</taxon>
        <taxon>Pezizomycotina</taxon>
        <taxon>Sordariomycetes</taxon>
        <taxon>Hypocreomycetidae</taxon>
        <taxon>Hypocreales</taxon>
        <taxon>Hypocreaceae</taxon>
        <taxon>Trichoderma</taxon>
    </lineage>
</organism>
<name>A0A0F9XCW2_TRIHA</name>
<gene>
    <name evidence="2" type="ORF">THAR02_04955</name>
</gene>
<accession>A0A0F9XCW2</accession>
<evidence type="ECO:0000313" key="3">
    <source>
        <dbReference type="Proteomes" id="UP000034112"/>
    </source>
</evidence>
<sequence>MPGLIPLRMSTLISPSKVTFSFSDDKSDYTSWEPTPYRPRTHEMEHRRAARERAIPEPLMVPQPAPTTPAQWRKALAEVKRDFANRKYRQCSMRCTEILDDVKDSVRYNEPPSEEPCYSFTNRIISQNKPETACLIYIRFYAASALEMQVRSLQHNSPYRTKLLHQARHHYRVAADLIKEDEAAKRRPSSRSLSPMSSLHTPFGSDASVSTVSTRLSSPTLSISSLDSCLKGRNSRPKPKKRVAFCDVPSYEPSCEPSYESNYEPLVRPDSPTLGFDDDWGFRQPTPEPPALYPQPVQLGSGRPQFPLPSPTNSEFSTIPDDDDSYFDTPTTADSFLHARSVHHYCTVLSSLQRQIASHLEWLERDIAAAENPKPTQILSEEMRALELRTRIERLRANGWKRQRFDFRRYEALRESAIADIV</sequence>